<keyword evidence="13" id="KW-1185">Reference proteome</keyword>
<gene>
    <name evidence="12" type="ORF">SAMN06295970_102338</name>
</gene>
<dbReference type="Gene3D" id="2.10.70.100">
    <property type="match status" value="1"/>
</dbReference>
<evidence type="ECO:0000259" key="8">
    <source>
        <dbReference type="PROSITE" id="PS50109"/>
    </source>
</evidence>
<dbReference type="InterPro" id="IPR035965">
    <property type="entry name" value="PAS-like_dom_sf"/>
</dbReference>
<dbReference type="PRINTS" id="PR00344">
    <property type="entry name" value="BCTRLSENSOR"/>
</dbReference>
<dbReference type="InterPro" id="IPR013767">
    <property type="entry name" value="PAS_fold"/>
</dbReference>
<dbReference type="Pfam" id="PF00072">
    <property type="entry name" value="Response_reg"/>
    <property type="match status" value="1"/>
</dbReference>
<dbReference type="InterPro" id="IPR036890">
    <property type="entry name" value="HATPase_C_sf"/>
</dbReference>
<evidence type="ECO:0000256" key="2">
    <source>
        <dbReference type="ARBA" id="ARBA00012438"/>
    </source>
</evidence>
<dbReference type="InterPro" id="IPR001610">
    <property type="entry name" value="PAC"/>
</dbReference>
<protein>
    <recommendedName>
        <fullName evidence="2">histidine kinase</fullName>
        <ecNumber evidence="2">2.7.13.3</ecNumber>
    </recommendedName>
</protein>
<dbReference type="Pfam" id="PF01590">
    <property type="entry name" value="GAF"/>
    <property type="match status" value="1"/>
</dbReference>
<dbReference type="PANTHER" id="PTHR43547">
    <property type="entry name" value="TWO-COMPONENT HISTIDINE KINASE"/>
    <property type="match status" value="1"/>
</dbReference>
<evidence type="ECO:0000256" key="1">
    <source>
        <dbReference type="ARBA" id="ARBA00000085"/>
    </source>
</evidence>
<dbReference type="InterPro" id="IPR011006">
    <property type="entry name" value="CheY-like_superfamily"/>
</dbReference>
<dbReference type="Gene3D" id="1.10.287.130">
    <property type="match status" value="1"/>
</dbReference>
<dbReference type="Pfam" id="PF00989">
    <property type="entry name" value="PAS"/>
    <property type="match status" value="1"/>
</dbReference>
<reference evidence="12 13" key="1">
    <citation type="submission" date="2017-05" db="EMBL/GenBank/DDBJ databases">
        <authorList>
            <person name="Varghese N."/>
            <person name="Submissions S."/>
        </authorList>
    </citation>
    <scope>NUCLEOTIDE SEQUENCE [LARGE SCALE GENOMIC DNA]</scope>
    <source>
        <strain evidence="12 13">DSM 26001</strain>
    </source>
</reference>
<dbReference type="Pfam" id="PF00512">
    <property type="entry name" value="HisKA"/>
    <property type="match status" value="1"/>
</dbReference>
<keyword evidence="4" id="KW-0808">Transferase</keyword>
<dbReference type="InterPro" id="IPR036097">
    <property type="entry name" value="HisK_dim/P_sf"/>
</dbReference>
<dbReference type="SMART" id="SM00388">
    <property type="entry name" value="HisKA"/>
    <property type="match status" value="1"/>
</dbReference>
<dbReference type="Gene3D" id="3.30.565.10">
    <property type="entry name" value="Histidine kinase-like ATPase, C-terminal domain"/>
    <property type="match status" value="1"/>
</dbReference>
<evidence type="ECO:0000256" key="5">
    <source>
        <dbReference type="ARBA" id="ARBA00022777"/>
    </source>
</evidence>
<dbReference type="PROSITE" id="PS50109">
    <property type="entry name" value="HIS_KIN"/>
    <property type="match status" value="1"/>
</dbReference>
<dbReference type="SMART" id="SM00091">
    <property type="entry name" value="PAS"/>
    <property type="match status" value="2"/>
</dbReference>
<dbReference type="InterPro" id="IPR003594">
    <property type="entry name" value="HATPase_dom"/>
</dbReference>
<dbReference type="EMBL" id="FXUL01000002">
    <property type="protein sequence ID" value="SMP49870.1"/>
    <property type="molecule type" value="Genomic_DNA"/>
</dbReference>
<keyword evidence="3 6" id="KW-0597">Phosphoprotein</keyword>
<dbReference type="InterPro" id="IPR003018">
    <property type="entry name" value="GAF"/>
</dbReference>
<dbReference type="Gene3D" id="3.40.50.2300">
    <property type="match status" value="1"/>
</dbReference>
<dbReference type="PROSITE" id="PS50113">
    <property type="entry name" value="PAC"/>
    <property type="match status" value="2"/>
</dbReference>
<name>A0ABY1PVR9_9BURK</name>
<dbReference type="InterPro" id="IPR001789">
    <property type="entry name" value="Sig_transdc_resp-reg_receiver"/>
</dbReference>
<dbReference type="RefSeq" id="WP_283441138.1">
    <property type="nucleotide sequence ID" value="NZ_FXUL01000002.1"/>
</dbReference>
<evidence type="ECO:0000256" key="3">
    <source>
        <dbReference type="ARBA" id="ARBA00022553"/>
    </source>
</evidence>
<comment type="caution">
    <text evidence="12">The sequence shown here is derived from an EMBL/GenBank/DDBJ whole genome shotgun (WGS) entry which is preliminary data.</text>
</comment>
<feature type="domain" description="Histidine kinase" evidence="8">
    <location>
        <begin position="760"/>
        <end position="980"/>
    </location>
</feature>
<comment type="catalytic activity">
    <reaction evidence="1">
        <text>ATP + protein L-histidine = ADP + protein N-phospho-L-histidine.</text>
        <dbReference type="EC" id="2.7.13.3"/>
    </reaction>
</comment>
<dbReference type="SUPFAM" id="SSF52172">
    <property type="entry name" value="CheY-like"/>
    <property type="match status" value="1"/>
</dbReference>
<evidence type="ECO:0000259" key="11">
    <source>
        <dbReference type="PROSITE" id="PS50113"/>
    </source>
</evidence>
<dbReference type="InterPro" id="IPR000700">
    <property type="entry name" value="PAS-assoc_C"/>
</dbReference>
<proteinExistence type="predicted"/>
<dbReference type="EC" id="2.7.13.3" evidence="2"/>
<dbReference type="Pfam" id="PF08447">
    <property type="entry name" value="PAS_3"/>
    <property type="match status" value="1"/>
</dbReference>
<feature type="domain" description="PAS" evidence="10">
    <location>
        <begin position="207"/>
        <end position="260"/>
    </location>
</feature>
<evidence type="ECO:0000313" key="12">
    <source>
        <dbReference type="EMBL" id="SMP49870.1"/>
    </source>
</evidence>
<keyword evidence="5" id="KW-0418">Kinase</keyword>
<dbReference type="SUPFAM" id="SSF47384">
    <property type="entry name" value="Homodimeric domain of signal transducing histidine kinase"/>
    <property type="match status" value="1"/>
</dbReference>
<evidence type="ECO:0000313" key="13">
    <source>
        <dbReference type="Proteomes" id="UP001158049"/>
    </source>
</evidence>
<dbReference type="NCBIfam" id="TIGR00229">
    <property type="entry name" value="sensory_box"/>
    <property type="match status" value="3"/>
</dbReference>
<dbReference type="Pfam" id="PF13185">
    <property type="entry name" value="GAF_2"/>
    <property type="match status" value="1"/>
</dbReference>
<dbReference type="Gene3D" id="3.30.450.20">
    <property type="entry name" value="PAS domain"/>
    <property type="match status" value="3"/>
</dbReference>
<dbReference type="CDD" id="cd00082">
    <property type="entry name" value="HisKA"/>
    <property type="match status" value="1"/>
</dbReference>
<dbReference type="InterPro" id="IPR004358">
    <property type="entry name" value="Sig_transdc_His_kin-like_C"/>
</dbReference>
<dbReference type="SUPFAM" id="SSF55874">
    <property type="entry name" value="ATPase domain of HSP90 chaperone/DNA topoisomerase II/histidine kinase"/>
    <property type="match status" value="1"/>
</dbReference>
<dbReference type="SMART" id="SM00086">
    <property type="entry name" value="PAC"/>
    <property type="match status" value="3"/>
</dbReference>
<dbReference type="CDD" id="cd00130">
    <property type="entry name" value="PAS"/>
    <property type="match status" value="3"/>
</dbReference>
<dbReference type="InterPro" id="IPR000014">
    <property type="entry name" value="PAS"/>
</dbReference>
<evidence type="ECO:0000256" key="4">
    <source>
        <dbReference type="ARBA" id="ARBA00022679"/>
    </source>
</evidence>
<dbReference type="Pfam" id="PF08448">
    <property type="entry name" value="PAS_4"/>
    <property type="match status" value="1"/>
</dbReference>
<accession>A0ABY1PVR9</accession>
<dbReference type="PROSITE" id="PS50112">
    <property type="entry name" value="PAS"/>
    <property type="match status" value="2"/>
</dbReference>
<evidence type="ECO:0000259" key="10">
    <source>
        <dbReference type="PROSITE" id="PS50112"/>
    </source>
</evidence>
<dbReference type="InterPro" id="IPR003661">
    <property type="entry name" value="HisK_dim/P_dom"/>
</dbReference>
<feature type="domain" description="PAC" evidence="11">
    <location>
        <begin position="262"/>
        <end position="314"/>
    </location>
</feature>
<feature type="domain" description="PAS" evidence="10">
    <location>
        <begin position="326"/>
        <end position="396"/>
    </location>
</feature>
<dbReference type="PANTHER" id="PTHR43547:SF2">
    <property type="entry name" value="HYBRID SIGNAL TRANSDUCTION HISTIDINE KINASE C"/>
    <property type="match status" value="1"/>
</dbReference>
<dbReference type="SMART" id="SM00387">
    <property type="entry name" value="HATPase_c"/>
    <property type="match status" value="1"/>
</dbReference>
<dbReference type="InterPro" id="IPR013656">
    <property type="entry name" value="PAS_4"/>
</dbReference>
<sequence>MTPGASPSLPPPPAARSTTDERLPSNGNAALATLAALLDQIVEGYEAEAGEQACACIQLLDRAGHRLVPGASRRLPASYLDATGNVEIGPMAGSPGAAAHSAQPVYTCDIAADLLWRAHGPLALAHGLRACWAMPVMGSDGAVLGIFASYQAEARGPTQPEIDALERAAGRVAQAIERHLGDSSGHGQAPGVSHDHAAPDFAVAGADLSGRINLWSEGAQRVFGWTEAEARGRHIELIFTPEDVAGALPAQELQQVLQLGHASSQRWHLRRDGSRIWVASETTAMRGDAGEPVGFFRVMRDNTSDKLAHVQLQRLNESLENEVAQRTRERDRIWRNAPDLLMVLGGSGNLLALNPAWTRLLGVEAAELTGRRFHTLLHPDDVDAALEALARAGRRESMQFEARTRAADGSWRWFAWTAAPEDGLVYGSGRDVTNEKRQAEQLLMASEMRLRLALDAGEMAAWQWDVGAARSAWLYGMDALHGLTPERSAAARTLRGYLKCVHPEDRALACRAMKQALRGEGDLRVEYRIVRGGDQVRWLESRARILHDSDGGHAQLSGVSMDITQRKRIEQDLRFLAQASAEFATMTDIQPTFQRLARLAVPTFADWCVVDLLRDDGELERVAVAHANPEKASIAASLHRQLPPDPDMPHGIWNVLRTGRAEVIGDMRDNVLSKGSWEPERLEALRRLGLRSYLGVPLVTQGKALGVITFISAESGRIYGEQDLALAGDLARRAATAMENASLYQALQRSDRAKDVFLATLAHELRNPLAPISNMLHLLRLRQAAPGAAADRQPLDLIERQVGQLSRLVNDLLDVSRINTGKIELKREPADLVAVLHSAIETSRPHIEAAQHTLELCFGPGEAPLDADPLRLAQVFSNLLNNAAKYTNRGGRIQVTMTAEPTEYVVRVRDNGVGIAAPMLKDIFTVFTQVTHPVERSQGGLGIGLSLVEGLVHLHGGRVHAYSAGSGHGSEFTVYLPRTPAPDAPPPLPAAASAVAGTAQRRRILVVDDNVDAASTVAELLVLLGNEVEVVHDGLNAVSAAVGMMPDAVLLDIGLPGIDGYEAARRIRAAAGPAIRLIALTGWGQDKDREQASAAGFDAHWVKPVTLDKLKSLGSL</sequence>
<dbReference type="CDD" id="cd00075">
    <property type="entry name" value="HATPase"/>
    <property type="match status" value="1"/>
</dbReference>
<organism evidence="12 13">
    <name type="scientific">Noviherbaspirillum suwonense</name>
    <dbReference type="NCBI Taxonomy" id="1224511"/>
    <lineage>
        <taxon>Bacteria</taxon>
        <taxon>Pseudomonadati</taxon>
        <taxon>Pseudomonadota</taxon>
        <taxon>Betaproteobacteria</taxon>
        <taxon>Burkholderiales</taxon>
        <taxon>Oxalobacteraceae</taxon>
        <taxon>Noviherbaspirillum</taxon>
    </lineage>
</organism>
<dbReference type="SUPFAM" id="SSF55781">
    <property type="entry name" value="GAF domain-like"/>
    <property type="match status" value="2"/>
</dbReference>
<feature type="domain" description="Response regulatory" evidence="9">
    <location>
        <begin position="1003"/>
        <end position="1116"/>
    </location>
</feature>
<dbReference type="PROSITE" id="PS50110">
    <property type="entry name" value="RESPONSE_REGULATORY"/>
    <property type="match status" value="1"/>
</dbReference>
<evidence type="ECO:0000256" key="6">
    <source>
        <dbReference type="PROSITE-ProRule" id="PRU00169"/>
    </source>
</evidence>
<dbReference type="SMART" id="SM00448">
    <property type="entry name" value="REC"/>
    <property type="match status" value="1"/>
</dbReference>
<feature type="domain" description="PAC" evidence="11">
    <location>
        <begin position="523"/>
        <end position="575"/>
    </location>
</feature>
<feature type="modified residue" description="4-aspartylphosphate" evidence="6">
    <location>
        <position position="1052"/>
    </location>
</feature>
<dbReference type="InterPro" id="IPR029016">
    <property type="entry name" value="GAF-like_dom_sf"/>
</dbReference>
<evidence type="ECO:0000259" key="9">
    <source>
        <dbReference type="PROSITE" id="PS50110"/>
    </source>
</evidence>
<dbReference type="InterPro" id="IPR005467">
    <property type="entry name" value="His_kinase_dom"/>
</dbReference>
<dbReference type="InterPro" id="IPR013655">
    <property type="entry name" value="PAS_fold_3"/>
</dbReference>
<feature type="region of interest" description="Disordered" evidence="7">
    <location>
        <begin position="1"/>
        <end position="23"/>
    </location>
</feature>
<dbReference type="SUPFAM" id="SSF55785">
    <property type="entry name" value="PYP-like sensor domain (PAS domain)"/>
    <property type="match status" value="3"/>
</dbReference>
<dbReference type="Pfam" id="PF02518">
    <property type="entry name" value="HATPase_c"/>
    <property type="match status" value="1"/>
</dbReference>
<evidence type="ECO:0000256" key="7">
    <source>
        <dbReference type="SAM" id="MobiDB-lite"/>
    </source>
</evidence>
<dbReference type="Gene3D" id="3.30.450.40">
    <property type="match status" value="2"/>
</dbReference>
<dbReference type="Proteomes" id="UP001158049">
    <property type="component" value="Unassembled WGS sequence"/>
</dbReference>
<dbReference type="SMART" id="SM00065">
    <property type="entry name" value="GAF"/>
    <property type="match status" value="2"/>
</dbReference>